<evidence type="ECO:0000313" key="12">
    <source>
        <dbReference type="Proteomes" id="UP000663828"/>
    </source>
</evidence>
<feature type="transmembrane region" description="Helical" evidence="9">
    <location>
        <begin position="12"/>
        <end position="39"/>
    </location>
</feature>
<gene>
    <name evidence="10" type="ORF">EDS130_LOCUS28838</name>
    <name evidence="11" type="ORF">XAT740_LOCUS58360</name>
</gene>
<evidence type="ECO:0000256" key="2">
    <source>
        <dbReference type="ARBA" id="ARBA00008160"/>
    </source>
</evidence>
<evidence type="ECO:0000256" key="6">
    <source>
        <dbReference type="ARBA" id="ARBA00022989"/>
    </source>
</evidence>
<feature type="transmembrane region" description="Helical" evidence="9">
    <location>
        <begin position="115"/>
        <end position="133"/>
    </location>
</feature>
<evidence type="ECO:0000256" key="7">
    <source>
        <dbReference type="ARBA" id="ARBA00023034"/>
    </source>
</evidence>
<dbReference type="GO" id="GO:0005829">
    <property type="term" value="C:cytosol"/>
    <property type="evidence" value="ECO:0007669"/>
    <property type="project" value="GOC"/>
</dbReference>
<keyword evidence="4 9" id="KW-0812">Transmembrane</keyword>
<keyword evidence="3" id="KW-0813">Transport</keyword>
<accession>A0A816G400</accession>
<dbReference type="PANTHER" id="PTHR12952">
    <property type="entry name" value="SYS1"/>
    <property type="match status" value="1"/>
</dbReference>
<name>A0A816G400_ADIRI</name>
<keyword evidence="8 9" id="KW-0472">Membrane</keyword>
<evidence type="ECO:0000313" key="11">
    <source>
        <dbReference type="EMBL" id="CAF1669302.1"/>
    </source>
</evidence>
<dbReference type="GO" id="GO:0034067">
    <property type="term" value="P:protein localization to Golgi apparatus"/>
    <property type="evidence" value="ECO:0007669"/>
    <property type="project" value="TreeGrafter"/>
</dbReference>
<evidence type="ECO:0000256" key="5">
    <source>
        <dbReference type="ARBA" id="ARBA00022927"/>
    </source>
</evidence>
<comment type="similarity">
    <text evidence="2">Belongs to the SYS1 family.</text>
</comment>
<evidence type="ECO:0000256" key="8">
    <source>
        <dbReference type="ARBA" id="ARBA00023136"/>
    </source>
</evidence>
<keyword evidence="6 9" id="KW-1133">Transmembrane helix</keyword>
<dbReference type="AlphaFoldDB" id="A0A816G400"/>
<evidence type="ECO:0000256" key="4">
    <source>
        <dbReference type="ARBA" id="ARBA00022692"/>
    </source>
</evidence>
<organism evidence="11 12">
    <name type="scientific">Adineta ricciae</name>
    <name type="common">Rotifer</name>
    <dbReference type="NCBI Taxonomy" id="249248"/>
    <lineage>
        <taxon>Eukaryota</taxon>
        <taxon>Metazoa</taxon>
        <taxon>Spiralia</taxon>
        <taxon>Gnathifera</taxon>
        <taxon>Rotifera</taxon>
        <taxon>Eurotatoria</taxon>
        <taxon>Bdelloidea</taxon>
        <taxon>Adinetida</taxon>
        <taxon>Adinetidae</taxon>
        <taxon>Adineta</taxon>
    </lineage>
</organism>
<evidence type="ECO:0000256" key="3">
    <source>
        <dbReference type="ARBA" id="ARBA00022448"/>
    </source>
</evidence>
<sequence length="153" mass="18196">MSGFRSQKWDPWLIISQIIAVQTLYYFGLGCWVFLLTLFDNQVPTLDYLFSYKKLKLSNWSEQLFVSIFFINALTSGLAIVYLVGRYKQCLDFSLTVHFYHFFACWMYNSQYPNVFSWYVVQFFSVVIMTILSEHFSKKHELRTIPLSSRVDL</sequence>
<dbReference type="GO" id="GO:0005802">
    <property type="term" value="C:trans-Golgi network"/>
    <property type="evidence" value="ECO:0007669"/>
    <property type="project" value="TreeGrafter"/>
</dbReference>
<proteinExistence type="inferred from homology"/>
<reference evidence="11" key="1">
    <citation type="submission" date="2021-02" db="EMBL/GenBank/DDBJ databases">
        <authorList>
            <person name="Nowell W R."/>
        </authorList>
    </citation>
    <scope>NUCLEOTIDE SEQUENCE</scope>
</reference>
<dbReference type="EMBL" id="CAJNOJ010000190">
    <property type="protein sequence ID" value="CAF1267180.1"/>
    <property type="molecule type" value="Genomic_DNA"/>
</dbReference>
<dbReference type="PROSITE" id="PS51257">
    <property type="entry name" value="PROKAR_LIPOPROTEIN"/>
    <property type="match status" value="1"/>
</dbReference>
<dbReference type="Pfam" id="PF09801">
    <property type="entry name" value="SYS1"/>
    <property type="match status" value="1"/>
</dbReference>
<evidence type="ECO:0008006" key="13">
    <source>
        <dbReference type="Google" id="ProtNLM"/>
    </source>
</evidence>
<keyword evidence="12" id="KW-1185">Reference proteome</keyword>
<dbReference type="Proteomes" id="UP000663852">
    <property type="component" value="Unassembled WGS sequence"/>
</dbReference>
<dbReference type="OrthoDB" id="542931at2759"/>
<dbReference type="EMBL" id="CAJNOR010012704">
    <property type="protein sequence ID" value="CAF1669302.1"/>
    <property type="molecule type" value="Genomic_DNA"/>
</dbReference>
<dbReference type="Proteomes" id="UP000663828">
    <property type="component" value="Unassembled WGS sequence"/>
</dbReference>
<dbReference type="GO" id="GO:0043001">
    <property type="term" value="P:Golgi to plasma membrane protein transport"/>
    <property type="evidence" value="ECO:0007669"/>
    <property type="project" value="TreeGrafter"/>
</dbReference>
<keyword evidence="7" id="KW-0333">Golgi apparatus</keyword>
<comment type="subcellular location">
    <subcellularLocation>
        <location evidence="1">Golgi apparatus membrane</location>
        <topology evidence="1">Multi-pass membrane protein</topology>
    </subcellularLocation>
</comment>
<dbReference type="GO" id="GO:0000139">
    <property type="term" value="C:Golgi membrane"/>
    <property type="evidence" value="ECO:0007669"/>
    <property type="project" value="UniProtKB-SubCell"/>
</dbReference>
<evidence type="ECO:0000256" key="1">
    <source>
        <dbReference type="ARBA" id="ARBA00004653"/>
    </source>
</evidence>
<dbReference type="GO" id="GO:0006895">
    <property type="term" value="P:Golgi to endosome transport"/>
    <property type="evidence" value="ECO:0007669"/>
    <property type="project" value="TreeGrafter"/>
</dbReference>
<evidence type="ECO:0000313" key="10">
    <source>
        <dbReference type="EMBL" id="CAF1267180.1"/>
    </source>
</evidence>
<evidence type="ECO:0000256" key="9">
    <source>
        <dbReference type="SAM" id="Phobius"/>
    </source>
</evidence>
<feature type="transmembrane region" description="Helical" evidence="9">
    <location>
        <begin position="64"/>
        <end position="84"/>
    </location>
</feature>
<keyword evidence="5" id="KW-0653">Protein transport</keyword>
<dbReference type="InterPro" id="IPR019185">
    <property type="entry name" value="Integral_membrane_SYS1-rel"/>
</dbReference>
<protein>
    <recommendedName>
        <fullName evidence="13">Protein SYS1 homolog</fullName>
    </recommendedName>
</protein>
<dbReference type="PANTHER" id="PTHR12952:SF0">
    <property type="entry name" value="PROTEIN SYS1 HOMOLOG"/>
    <property type="match status" value="1"/>
</dbReference>
<comment type="caution">
    <text evidence="11">The sequence shown here is derived from an EMBL/GenBank/DDBJ whole genome shotgun (WGS) entry which is preliminary data.</text>
</comment>